<evidence type="ECO:0000256" key="2">
    <source>
        <dbReference type="ARBA" id="ARBA00022448"/>
    </source>
</evidence>
<dbReference type="Gene3D" id="2.170.130.10">
    <property type="entry name" value="TonB-dependent receptor, plug domain"/>
    <property type="match status" value="1"/>
</dbReference>
<dbReference type="InterPro" id="IPR039426">
    <property type="entry name" value="TonB-dep_rcpt-like"/>
</dbReference>
<reference evidence="12" key="1">
    <citation type="submission" date="2017-09" db="EMBL/GenBank/DDBJ databases">
        <title>Complete genome sequence of Verrucomicrobial strain HZ-65, isolated from freshwater.</title>
        <authorList>
            <person name="Choi A."/>
        </authorList>
    </citation>
    <scope>NUCLEOTIDE SEQUENCE [LARGE SCALE GENOMIC DNA]</scope>
    <source>
        <strain evidence="12">HZ-65</strain>
    </source>
</reference>
<dbReference type="PANTHER" id="PTHR32552:SF81">
    <property type="entry name" value="TONB-DEPENDENT OUTER MEMBRANE RECEPTOR"/>
    <property type="match status" value="1"/>
</dbReference>
<evidence type="ECO:0000256" key="6">
    <source>
        <dbReference type="ARBA" id="ARBA00023004"/>
    </source>
</evidence>
<sequence>MAYAVLFAPAFPFPMTDTNQPARFCPSLSRRTSPAVRHASPARRLLIAMSLLPVALLAQPAASDEVVKLADIETDAGELDLYSVLPSRPTSTVFGTDRAVQDTPRSITVIESSLTDLYGIRTVNDFVAVTAGSFTGNYFGVPGALDVRGERADNFFRGFRRIENRGNFPTPIASTDFVEIIKGPPPPVYGGGKVGGILNFIPKTAKSKTAKFIEKPQGIASVTLGTYDKKIASVEYGTPFSLFGKRSGAYGFIQTEDSENYYNNIYNKGTLAQLAVDTELSDSVLLEYGVMAQWADLNQSLGWNRVTQELIDTNGGRYLSGRPALNLDTNGNGYLSPSEISAYSLEQFAFADPFPYGALTANQQAAFRLDPTTVKYTSIGHNTVQVEPGDFSQTDALTLYFDITKTFTSDFNVKNQSFYDSMNHTKYSSYGFTADYVAMAFENKTTANLKLTPSEHTVLDTIFGVSFRYSDGDERESRGRGYQVLDRRDISVGATGNDRFEGAHTGTGNVPYNWRQTGDFSDFGIFGLIDATFFEKLGVILSGRWDRYEATTNGTDLASVFQEVSASDSAFTYNASVNYKLPAGLSTYVTHAESRYLELGQGGMIDRLNLAQGTWLQDSEISEIGLKGSLLKNRLYATLAYYEQEKTAFNSQAGTFDTYESEGTELEARFAPTKTLSFTAAATWQKTLLKNPPFFLGVPPGALGLDPTLVYGGRFVSTGQVLGVQTPIEAPTPQKVFSLGTTYTSPKGWGGSFGGTYVSSFYSGYAQQIKLPEYTTYRAAIFYNTGPWSFRINANNIFDEKSYAPQFLFWDTFISPSQGPTAELTVTYKW</sequence>
<evidence type="ECO:0000256" key="10">
    <source>
        <dbReference type="ARBA" id="ARBA00023237"/>
    </source>
</evidence>
<keyword evidence="8" id="KW-0798">TonB box</keyword>
<keyword evidence="7" id="KW-0406">Ion transport</keyword>
<keyword evidence="5" id="KW-0812">Transmembrane</keyword>
<evidence type="ECO:0000256" key="4">
    <source>
        <dbReference type="ARBA" id="ARBA00022496"/>
    </source>
</evidence>
<keyword evidence="10" id="KW-0998">Cell outer membrane</keyword>
<protein>
    <recommendedName>
        <fullName evidence="11">TonB-dependent receptor plug domain-containing protein</fullName>
    </recommendedName>
</protein>
<dbReference type="EMBL" id="CP023344">
    <property type="protein sequence ID" value="ATC65055.1"/>
    <property type="molecule type" value="Genomic_DNA"/>
</dbReference>
<keyword evidence="6" id="KW-0408">Iron</keyword>
<dbReference type="Gene3D" id="2.40.170.20">
    <property type="entry name" value="TonB-dependent receptor, beta-barrel domain"/>
    <property type="match status" value="1"/>
</dbReference>
<evidence type="ECO:0000313" key="13">
    <source>
        <dbReference type="Proteomes" id="UP000217265"/>
    </source>
</evidence>
<evidence type="ECO:0000256" key="5">
    <source>
        <dbReference type="ARBA" id="ARBA00022692"/>
    </source>
</evidence>
<dbReference type="Pfam" id="PF07715">
    <property type="entry name" value="Plug"/>
    <property type="match status" value="1"/>
</dbReference>
<proteinExistence type="predicted"/>
<evidence type="ECO:0000256" key="1">
    <source>
        <dbReference type="ARBA" id="ARBA00004571"/>
    </source>
</evidence>
<organism evidence="12 13">
    <name type="scientific">Nibricoccus aquaticus</name>
    <dbReference type="NCBI Taxonomy" id="2576891"/>
    <lineage>
        <taxon>Bacteria</taxon>
        <taxon>Pseudomonadati</taxon>
        <taxon>Verrucomicrobiota</taxon>
        <taxon>Opitutia</taxon>
        <taxon>Opitutales</taxon>
        <taxon>Opitutaceae</taxon>
        <taxon>Nibricoccus</taxon>
    </lineage>
</organism>
<evidence type="ECO:0000256" key="7">
    <source>
        <dbReference type="ARBA" id="ARBA00023065"/>
    </source>
</evidence>
<accession>A0A290Q8L8</accession>
<dbReference type="GO" id="GO:0006826">
    <property type="term" value="P:iron ion transport"/>
    <property type="evidence" value="ECO:0007669"/>
    <property type="project" value="UniProtKB-KW"/>
</dbReference>
<evidence type="ECO:0000256" key="8">
    <source>
        <dbReference type="ARBA" id="ARBA00023077"/>
    </source>
</evidence>
<evidence type="ECO:0000256" key="3">
    <source>
        <dbReference type="ARBA" id="ARBA00022452"/>
    </source>
</evidence>
<dbReference type="KEGG" id="vbh:CMV30_14405"/>
<feature type="domain" description="TonB-dependent receptor plug" evidence="11">
    <location>
        <begin position="100"/>
        <end position="197"/>
    </location>
</feature>
<dbReference type="InterPro" id="IPR037066">
    <property type="entry name" value="Plug_dom_sf"/>
</dbReference>
<keyword evidence="4" id="KW-0410">Iron transport</keyword>
<dbReference type="GO" id="GO:0009279">
    <property type="term" value="C:cell outer membrane"/>
    <property type="evidence" value="ECO:0007669"/>
    <property type="project" value="UniProtKB-SubCell"/>
</dbReference>
<keyword evidence="2" id="KW-0813">Transport</keyword>
<dbReference type="AlphaFoldDB" id="A0A290Q8L8"/>
<dbReference type="PROSITE" id="PS00018">
    <property type="entry name" value="EF_HAND_1"/>
    <property type="match status" value="1"/>
</dbReference>
<keyword evidence="3" id="KW-1134">Transmembrane beta strand</keyword>
<dbReference type="PANTHER" id="PTHR32552">
    <property type="entry name" value="FERRICHROME IRON RECEPTOR-RELATED"/>
    <property type="match status" value="1"/>
</dbReference>
<evidence type="ECO:0000256" key="9">
    <source>
        <dbReference type="ARBA" id="ARBA00023136"/>
    </source>
</evidence>
<name>A0A290Q8L8_9BACT</name>
<dbReference type="InterPro" id="IPR018247">
    <property type="entry name" value="EF_Hand_1_Ca_BS"/>
</dbReference>
<keyword evidence="9" id="KW-0472">Membrane</keyword>
<gene>
    <name evidence="12" type="ORF">CMV30_14405</name>
</gene>
<comment type="subcellular location">
    <subcellularLocation>
        <location evidence="1">Cell outer membrane</location>
        <topology evidence="1">Multi-pass membrane protein</topology>
    </subcellularLocation>
</comment>
<dbReference type="SUPFAM" id="SSF56935">
    <property type="entry name" value="Porins"/>
    <property type="match status" value="1"/>
</dbReference>
<dbReference type="Proteomes" id="UP000217265">
    <property type="component" value="Chromosome"/>
</dbReference>
<evidence type="ECO:0000313" key="12">
    <source>
        <dbReference type="EMBL" id="ATC65055.1"/>
    </source>
</evidence>
<dbReference type="InterPro" id="IPR012910">
    <property type="entry name" value="Plug_dom"/>
</dbReference>
<keyword evidence="13" id="KW-1185">Reference proteome</keyword>
<dbReference type="InterPro" id="IPR036942">
    <property type="entry name" value="Beta-barrel_TonB_sf"/>
</dbReference>
<evidence type="ECO:0000259" key="11">
    <source>
        <dbReference type="Pfam" id="PF07715"/>
    </source>
</evidence>